<evidence type="ECO:0000256" key="2">
    <source>
        <dbReference type="ARBA" id="ARBA00022723"/>
    </source>
</evidence>
<comment type="cofactor">
    <cofactor evidence="1">
        <name>a divalent metal cation</name>
        <dbReference type="ChEBI" id="CHEBI:60240"/>
    </cofactor>
</comment>
<keyword evidence="2 8" id="KW-0479">Metal-binding</keyword>
<dbReference type="GO" id="GO:0046872">
    <property type="term" value="F:metal ion binding"/>
    <property type="evidence" value="ECO:0007669"/>
    <property type="project" value="UniProtKB-KW"/>
</dbReference>
<dbReference type="Proteomes" id="UP000002382">
    <property type="component" value="Chromosome"/>
</dbReference>
<dbReference type="EC" id="4.2.1.113" evidence="3 4"/>
<dbReference type="EMBL" id="CP001634">
    <property type="protein sequence ID" value="ACR79398.1"/>
    <property type="molecule type" value="Genomic_DNA"/>
</dbReference>
<dbReference type="HOGENOM" id="CLU_030273_4_4_0"/>
<evidence type="ECO:0007829" key="8">
    <source>
        <dbReference type="PDB" id="3MWC"/>
    </source>
</evidence>
<dbReference type="AlphaFoldDB" id="C5CFI0"/>
<dbReference type="InterPro" id="IPR036849">
    <property type="entry name" value="Enolase-like_C_sf"/>
</dbReference>
<dbReference type="Pfam" id="PF13378">
    <property type="entry name" value="MR_MLE_C"/>
    <property type="match status" value="1"/>
</dbReference>
<dbReference type="GO" id="GO:0016854">
    <property type="term" value="F:racemase and epimerase activity"/>
    <property type="evidence" value="ECO:0007669"/>
    <property type="project" value="UniProtKB-ARBA"/>
</dbReference>
<organism evidence="6 7">
    <name type="scientific">Kosmotoga olearia (strain ATCC BAA-1733 / DSM 21960 / TBF 19.5.1)</name>
    <dbReference type="NCBI Taxonomy" id="521045"/>
    <lineage>
        <taxon>Bacteria</taxon>
        <taxon>Thermotogati</taxon>
        <taxon>Thermotogota</taxon>
        <taxon>Thermotogae</taxon>
        <taxon>Kosmotogales</taxon>
        <taxon>Kosmotogaceae</taxon>
        <taxon>Kosmotoga</taxon>
    </lineage>
</organism>
<evidence type="ECO:0000256" key="1">
    <source>
        <dbReference type="ARBA" id="ARBA00001968"/>
    </source>
</evidence>
<sequence>MITESARIDGVSLYEIVIPMKIPFQISSGTCYTRRSLVVEIREGDLFGYGESAPFEEPFYLGETLETTKVILKNHLLPMILGKEPLSIEEFNHLIKNGIRGNHFARCGVENAYWDLIAKKNKISLKAMIEKKMKNLGVKQEYLASNNYIESGAALGIPEDGRIETLIHQVEESLQEGYRRIKIKIKPGWDVEPLQETRRAVGDHFPLWTDANSSFELDQWETFKAMDAAKCLFHEQPLHYEALLDLKELGERIETPICLDESLISSRVAEFVAKLGISNIWNIKIQRVGGLLEAIKIYKIATDNGIKLWGGTMPESGLGARFLISLASFRGFVFPADVAASEKWYGKGNDLVENTMTDGKIYVPDEPGASFDMTLSHLEALGKKIWESQRG</sequence>
<dbReference type="SFLD" id="SFLDG00180">
    <property type="entry name" value="muconate_cycloisomerase"/>
    <property type="match status" value="1"/>
</dbReference>
<feature type="binding site" evidence="8">
    <location>
        <position position="235"/>
    </location>
    <ligand>
        <name>Mg(2+)</name>
        <dbReference type="ChEBI" id="CHEBI:18420"/>
    </ligand>
</feature>
<dbReference type="SFLD" id="SFLDF00009">
    <property type="entry name" value="o-succinylbenzoate_synthase"/>
    <property type="match status" value="1"/>
</dbReference>
<accession>C5CFI0</accession>
<dbReference type="OrthoDB" id="9774531at2"/>
<feature type="binding site" evidence="8">
    <location>
        <position position="260"/>
    </location>
    <ligand>
        <name>Mg(2+)</name>
        <dbReference type="ChEBI" id="CHEBI:18420"/>
    </ligand>
</feature>
<dbReference type="UniPathway" id="UPA01057">
    <property type="reaction ID" value="UER00165"/>
</dbReference>
<dbReference type="Gene3D" id="3.30.390.10">
    <property type="entry name" value="Enolase-like, N-terminal domain"/>
    <property type="match status" value="1"/>
</dbReference>
<dbReference type="InterPro" id="IPR029017">
    <property type="entry name" value="Enolase-like_N"/>
</dbReference>
<dbReference type="eggNOG" id="COG4948">
    <property type="taxonomic scope" value="Bacteria"/>
</dbReference>
<evidence type="ECO:0000313" key="6">
    <source>
        <dbReference type="EMBL" id="ACR79398.1"/>
    </source>
</evidence>
<feature type="binding site" evidence="8">
    <location>
        <position position="210"/>
    </location>
    <ligand>
        <name>Mg(2+)</name>
        <dbReference type="ChEBI" id="CHEBI:18420"/>
    </ligand>
</feature>
<dbReference type="SFLD" id="SFLDS00001">
    <property type="entry name" value="Enolase"/>
    <property type="match status" value="1"/>
</dbReference>
<evidence type="ECO:0000256" key="4">
    <source>
        <dbReference type="NCBIfam" id="TIGR01928"/>
    </source>
</evidence>
<name>C5CFI0_KOSOT</name>
<gene>
    <name evidence="6" type="ordered locus">Kole_0682</name>
</gene>
<evidence type="ECO:0000259" key="5">
    <source>
        <dbReference type="SMART" id="SM00922"/>
    </source>
</evidence>
<dbReference type="PANTHER" id="PTHR48073">
    <property type="entry name" value="O-SUCCINYLBENZOATE SYNTHASE-RELATED"/>
    <property type="match status" value="1"/>
</dbReference>
<dbReference type="GO" id="GO:0043748">
    <property type="term" value="F:O-succinylbenzoate synthase activity"/>
    <property type="evidence" value="ECO:0007669"/>
    <property type="project" value="UniProtKB-EC"/>
</dbReference>
<evidence type="ECO:0000256" key="3">
    <source>
        <dbReference type="ARBA" id="ARBA00029491"/>
    </source>
</evidence>
<dbReference type="GO" id="GO:0009234">
    <property type="term" value="P:menaquinone biosynthetic process"/>
    <property type="evidence" value="ECO:0007669"/>
    <property type="project" value="UniProtKB-UniRule"/>
</dbReference>
<reference evidence="8" key="2">
    <citation type="submission" date="2010-05" db="PDB data bank">
        <title>Crystal Structure of O-Succinylbenzoic Acid Synthetase from Kosmotoga Olearia.</title>
        <authorList>
            <person name="Patskovsky Y."/>
            <person name="Toro R."/>
            <person name="Dickey M."/>
            <person name="Sauder J.M."/>
            <person name="Gerlt J."/>
            <person name="Burley S.K."/>
            <person name="Almo S.C."/>
        </authorList>
    </citation>
    <scope>X-RAY CRYSTALLOGRAPHY (1.80 ANGSTROMS) OF 3-391 IN COMPLEX WITH MG(2+)</scope>
</reference>
<dbReference type="SMART" id="SM00922">
    <property type="entry name" value="MR_MLE"/>
    <property type="match status" value="1"/>
</dbReference>
<dbReference type="STRING" id="521045.Kole_0682"/>
<dbReference type="InterPro" id="IPR010197">
    <property type="entry name" value="OSBS/NAAAR"/>
</dbReference>
<dbReference type="SUPFAM" id="SSF51604">
    <property type="entry name" value="Enolase C-terminal domain-like"/>
    <property type="match status" value="1"/>
</dbReference>
<dbReference type="PDBsum" id="3MWC"/>
<dbReference type="InterPro" id="IPR013342">
    <property type="entry name" value="Mandelate_racemase_C"/>
</dbReference>
<dbReference type="Pfam" id="PF02746">
    <property type="entry name" value="MR_MLE_N"/>
    <property type="match status" value="1"/>
</dbReference>
<reference evidence="6 7" key="3">
    <citation type="journal article" date="2011" name="J. Bacteriol.">
        <title>Genome Sequence of Kosmotoga olearia Strain TBF 19.5.1, a Thermophilic Bacterium with a Wide Growth Temperature Range, Isolated from the Troll B Oil Platform in the North Sea.</title>
        <authorList>
            <person name="Swithers K.S."/>
            <person name="Dipippo J.L."/>
            <person name="Bruce D.C."/>
            <person name="Detter C."/>
            <person name="Tapia R."/>
            <person name="Han S."/>
            <person name="Goodwin L.A."/>
            <person name="Han J."/>
            <person name="Woyke T."/>
            <person name="Pitluck S."/>
            <person name="Pennacchio L."/>
            <person name="Nolan M."/>
            <person name="Mikhailova N."/>
            <person name="Land M.L."/>
            <person name="Nesbo C.L."/>
            <person name="Gogarten J.P."/>
            <person name="Noll K.M."/>
        </authorList>
    </citation>
    <scope>NUCLEOTIDE SEQUENCE [LARGE SCALE GENOMIC DNA]</scope>
    <source>
        <strain evidence="7">ATCC BAA-1733 / DSM 21960 / TBF 19.5.1</strain>
    </source>
</reference>
<proteinExistence type="evidence at protein level"/>
<dbReference type="InterPro" id="IPR013341">
    <property type="entry name" value="Mandelate_racemase_N_dom"/>
</dbReference>
<dbReference type="UniPathway" id="UPA00079"/>
<protein>
    <recommendedName>
        <fullName evidence="3 4">o-succinylbenzoate synthase</fullName>
        <ecNumber evidence="3 4">4.2.1.113</ecNumber>
    </recommendedName>
</protein>
<dbReference type="Gene3D" id="3.20.20.120">
    <property type="entry name" value="Enolase-like C-terminal domain"/>
    <property type="match status" value="1"/>
</dbReference>
<dbReference type="SMR" id="C5CFI0"/>
<dbReference type="PDB" id="3MWC">
    <property type="method" value="X-ray"/>
    <property type="resolution" value="1.80 A"/>
    <property type="chains" value="A=3-391"/>
</dbReference>
<keyword evidence="7" id="KW-1185">Reference proteome</keyword>
<evidence type="ECO:0000313" key="7">
    <source>
        <dbReference type="Proteomes" id="UP000002382"/>
    </source>
</evidence>
<dbReference type="RefSeq" id="WP_015868064.1">
    <property type="nucleotide sequence ID" value="NC_012785.1"/>
</dbReference>
<reference evidence="6 7" key="1">
    <citation type="submission" date="2009-06" db="EMBL/GenBank/DDBJ databases">
        <title>Complete sequence of Thermotogales bacterium TBF 19.5.1.</title>
        <authorList>
            <consortium name="US DOE Joint Genome Institute"/>
            <person name="Lucas S."/>
            <person name="Copeland A."/>
            <person name="Lapidus A."/>
            <person name="Glavina del Rio T."/>
            <person name="Tice H."/>
            <person name="Bruce D."/>
            <person name="Goodwin L."/>
            <person name="Pitluck S."/>
            <person name="Chertkov O."/>
            <person name="Brettin T."/>
            <person name="Detter J.C."/>
            <person name="Han C."/>
            <person name="Schmutz J."/>
            <person name="Larimer F."/>
            <person name="Land M."/>
            <person name="Hauser L."/>
            <person name="Kyrpides N."/>
            <person name="Ovchinnikova G."/>
            <person name="Noll K."/>
        </authorList>
    </citation>
    <scope>NUCLEOTIDE SEQUENCE [LARGE SCALE GENOMIC DNA]</scope>
    <source>
        <strain evidence="7">ATCC BAA-1733 / DSM 21960 / TBF 19.5.1</strain>
    </source>
</reference>
<dbReference type="InterPro" id="IPR029065">
    <property type="entry name" value="Enolase_C-like"/>
</dbReference>
<dbReference type="KEGG" id="kol:Kole_0682"/>
<keyword evidence="8" id="KW-0002">3D-structure</keyword>
<feature type="domain" description="Mandelate racemase/muconate lactonizing enzyme C-terminal" evidence="5">
    <location>
        <begin position="163"/>
        <end position="256"/>
    </location>
</feature>
<dbReference type="NCBIfam" id="TIGR01928">
    <property type="entry name" value="menC_lowGC_arch"/>
    <property type="match status" value="1"/>
</dbReference>
<dbReference type="SUPFAM" id="SSF54826">
    <property type="entry name" value="Enolase N-terminal domain-like"/>
    <property type="match status" value="1"/>
</dbReference>
<dbReference type="EvolutionaryTrace" id="C5CFI0"/>